<gene>
    <name evidence="3" type="ORF">ASPCADRAFT_519295</name>
</gene>
<dbReference type="InterPro" id="IPR036412">
    <property type="entry name" value="HAD-like_sf"/>
</dbReference>
<proteinExistence type="predicted"/>
<dbReference type="PROSITE" id="PS50969">
    <property type="entry name" value="FCP1"/>
    <property type="match status" value="1"/>
</dbReference>
<feature type="compositionally biased region" description="Low complexity" evidence="1">
    <location>
        <begin position="655"/>
        <end position="671"/>
    </location>
</feature>
<dbReference type="InterPro" id="IPR023214">
    <property type="entry name" value="HAD_sf"/>
</dbReference>
<dbReference type="InterPro" id="IPR004274">
    <property type="entry name" value="FCP1_dom"/>
</dbReference>
<dbReference type="STRING" id="602072.A0A1R3R771"/>
<reference evidence="4" key="1">
    <citation type="journal article" date="2017" name="Genome Biol.">
        <title>Comparative genomics reveals high biological diversity and specific adaptations in the industrially and medically important fungal genus Aspergillus.</title>
        <authorList>
            <person name="de Vries R.P."/>
            <person name="Riley R."/>
            <person name="Wiebenga A."/>
            <person name="Aguilar-Osorio G."/>
            <person name="Amillis S."/>
            <person name="Uchima C.A."/>
            <person name="Anderluh G."/>
            <person name="Asadollahi M."/>
            <person name="Askin M."/>
            <person name="Barry K."/>
            <person name="Battaglia E."/>
            <person name="Bayram O."/>
            <person name="Benocci T."/>
            <person name="Braus-Stromeyer S.A."/>
            <person name="Caldana C."/>
            <person name="Canovas D."/>
            <person name="Cerqueira G.C."/>
            <person name="Chen F."/>
            <person name="Chen W."/>
            <person name="Choi C."/>
            <person name="Clum A."/>
            <person name="Dos Santos R.A."/>
            <person name="Damasio A.R."/>
            <person name="Diallinas G."/>
            <person name="Emri T."/>
            <person name="Fekete E."/>
            <person name="Flipphi M."/>
            <person name="Freyberg S."/>
            <person name="Gallo A."/>
            <person name="Gournas C."/>
            <person name="Habgood R."/>
            <person name="Hainaut M."/>
            <person name="Harispe M.L."/>
            <person name="Henrissat B."/>
            <person name="Hilden K.S."/>
            <person name="Hope R."/>
            <person name="Hossain A."/>
            <person name="Karabika E."/>
            <person name="Karaffa L."/>
            <person name="Karanyi Z."/>
            <person name="Krasevec N."/>
            <person name="Kuo A."/>
            <person name="Kusch H."/>
            <person name="LaButti K."/>
            <person name="Lagendijk E.L."/>
            <person name="Lapidus A."/>
            <person name="Levasseur A."/>
            <person name="Lindquist E."/>
            <person name="Lipzen A."/>
            <person name="Logrieco A.F."/>
            <person name="MacCabe A."/>
            <person name="Maekelae M.R."/>
            <person name="Malavazi I."/>
            <person name="Melin P."/>
            <person name="Meyer V."/>
            <person name="Mielnichuk N."/>
            <person name="Miskei M."/>
            <person name="Molnar A.P."/>
            <person name="Mule G."/>
            <person name="Ngan C.Y."/>
            <person name="Orejas M."/>
            <person name="Orosz E."/>
            <person name="Ouedraogo J.P."/>
            <person name="Overkamp K.M."/>
            <person name="Park H.-S."/>
            <person name="Perrone G."/>
            <person name="Piumi F."/>
            <person name="Punt P.J."/>
            <person name="Ram A.F."/>
            <person name="Ramon A."/>
            <person name="Rauscher S."/>
            <person name="Record E."/>
            <person name="Riano-Pachon D.M."/>
            <person name="Robert V."/>
            <person name="Roehrig J."/>
            <person name="Ruller R."/>
            <person name="Salamov A."/>
            <person name="Salih N.S."/>
            <person name="Samson R.A."/>
            <person name="Sandor E."/>
            <person name="Sanguinetti M."/>
            <person name="Schuetze T."/>
            <person name="Sepcic K."/>
            <person name="Shelest E."/>
            <person name="Sherlock G."/>
            <person name="Sophianopoulou V."/>
            <person name="Squina F.M."/>
            <person name="Sun H."/>
            <person name="Susca A."/>
            <person name="Todd R.B."/>
            <person name="Tsang A."/>
            <person name="Unkles S.E."/>
            <person name="van de Wiele N."/>
            <person name="van Rossen-Uffink D."/>
            <person name="Oliveira J.V."/>
            <person name="Vesth T.C."/>
            <person name="Visser J."/>
            <person name="Yu J.-H."/>
            <person name="Zhou M."/>
            <person name="Andersen M.R."/>
            <person name="Archer D.B."/>
            <person name="Baker S.E."/>
            <person name="Benoit I."/>
            <person name="Brakhage A.A."/>
            <person name="Braus G.H."/>
            <person name="Fischer R."/>
            <person name="Frisvad J.C."/>
            <person name="Goldman G.H."/>
            <person name="Houbraken J."/>
            <person name="Oakley B."/>
            <person name="Pocsi I."/>
            <person name="Scazzocchio C."/>
            <person name="Seiboth B."/>
            <person name="vanKuyk P.A."/>
            <person name="Wortman J."/>
            <person name="Dyer P.S."/>
            <person name="Grigoriev I.V."/>
        </authorList>
    </citation>
    <scope>NUCLEOTIDE SEQUENCE [LARGE SCALE GENOMIC DNA]</scope>
    <source>
        <strain evidence="4">ITEM 5010</strain>
    </source>
</reference>
<feature type="compositionally biased region" description="Low complexity" evidence="1">
    <location>
        <begin position="718"/>
        <end position="733"/>
    </location>
</feature>
<dbReference type="OrthoDB" id="1711508at2759"/>
<accession>A0A1R3R771</accession>
<feature type="compositionally biased region" description="Basic residues" evidence="1">
    <location>
        <begin position="621"/>
        <end position="630"/>
    </location>
</feature>
<dbReference type="OMA" id="HRRFPPV"/>
<feature type="compositionally biased region" description="Polar residues" evidence="1">
    <location>
        <begin position="301"/>
        <end position="310"/>
    </location>
</feature>
<dbReference type="SUPFAM" id="SSF56784">
    <property type="entry name" value="HAD-like"/>
    <property type="match status" value="1"/>
</dbReference>
<evidence type="ECO:0000256" key="1">
    <source>
        <dbReference type="SAM" id="MobiDB-lite"/>
    </source>
</evidence>
<feature type="compositionally biased region" description="Basic and acidic residues" evidence="1">
    <location>
        <begin position="631"/>
        <end position="654"/>
    </location>
</feature>
<evidence type="ECO:0000313" key="3">
    <source>
        <dbReference type="EMBL" id="OOF90319.1"/>
    </source>
</evidence>
<feature type="region of interest" description="Disordered" evidence="1">
    <location>
        <begin position="343"/>
        <end position="387"/>
    </location>
</feature>
<sequence>MSRARQCCSFPRLPLFVIRPRPASIAPPPDRRFRSGVSSKFDPGSFTINCAPLPLRSCFHSSTNRLKVPVRNSQTTDPDMESPRPPADGASSVVSRVFQNGSQASVASEIRPSWRPYRGRWRSKKANRKGTDELDATTLENTTAPSARLRRPRRNKQSAERRNQEEMNIQASQPANTGSYAQGHPAQNGLMNLDNFNPAPTLPGFSAGMAMPSENGSGFQQPFLRIPWDQQQFLPQHPPGQPAHNPFSIPTWNDSGAFAGQFPPMPPPAFMNFAVTNPMMAMPFLGPMAFQTACSADMSSQLPGTPSTKQCAGGSESWAGPEGAPNAVTDWRLRELRRETTREYRDKVRTGKFESLRQPRSKSPEVTVQLKRPMPTKAYLDQSSQPPKRNFWSQPLLIILDLNGTLVHRKDRSLPPRIRKRAGLEDFIKTLMQKYKVMVWSSARPPTVDGVCRQLFLNKRRARLVAEWSRDHFNLPKKQYNAKIQVYKTLGTVWADEGIQASYPGLRDLKFPVPDTFQKTRWDQTNTILIDDTIVKASSEPHNLLEIPSFDESAGPEDATTLAKVLRVLEELSKHDDVSQALHHWQPTIPNGGSILDVEIEHEDAQPHGPPTLAEVTEARKQRRKARKREKAAENRRARQIKKIEERVAAKAKEPPTATPTAITSAESTTAGADTTPVHRSYSSPPSPASSTSFPDSTAGGTTIPTAHGKANASTHVSDSTNRSSSPASSTQSENFLLDRLEESLKNV</sequence>
<feature type="region of interest" description="Disordered" evidence="1">
    <location>
        <begin position="232"/>
        <end position="252"/>
    </location>
</feature>
<dbReference type="EMBL" id="KV907542">
    <property type="protein sequence ID" value="OOF90319.1"/>
    <property type="molecule type" value="Genomic_DNA"/>
</dbReference>
<feature type="region of interest" description="Disordered" evidence="1">
    <location>
        <begin position="69"/>
        <end position="92"/>
    </location>
</feature>
<protein>
    <recommendedName>
        <fullName evidence="2">FCP1 homology domain-containing protein</fullName>
    </recommendedName>
</protein>
<dbReference type="InterPro" id="IPR050365">
    <property type="entry name" value="TIM50"/>
</dbReference>
<feature type="compositionally biased region" description="Basic and acidic residues" evidence="1">
    <location>
        <begin position="343"/>
        <end position="357"/>
    </location>
</feature>
<feature type="compositionally biased region" description="Low complexity" evidence="1">
    <location>
        <begin position="681"/>
        <end position="697"/>
    </location>
</feature>
<dbReference type="Gene3D" id="3.40.50.1000">
    <property type="entry name" value="HAD superfamily/HAD-like"/>
    <property type="match status" value="1"/>
</dbReference>
<keyword evidence="4" id="KW-1185">Reference proteome</keyword>
<evidence type="ECO:0000259" key="2">
    <source>
        <dbReference type="PROSITE" id="PS50969"/>
    </source>
</evidence>
<feature type="compositionally biased region" description="Basic and acidic residues" evidence="1">
    <location>
        <begin position="737"/>
        <end position="748"/>
    </location>
</feature>
<dbReference type="Pfam" id="PF03031">
    <property type="entry name" value="NIF"/>
    <property type="match status" value="1"/>
</dbReference>
<dbReference type="AlphaFoldDB" id="A0A1R3R771"/>
<dbReference type="VEuPathDB" id="FungiDB:ASPCADRAFT_519295"/>
<feature type="compositionally biased region" description="Polar residues" evidence="1">
    <location>
        <begin position="166"/>
        <end position="180"/>
    </location>
</feature>
<feature type="region of interest" description="Disordered" evidence="1">
    <location>
        <begin position="301"/>
        <end position="329"/>
    </location>
</feature>
<dbReference type="PANTHER" id="PTHR12210">
    <property type="entry name" value="DULLARD PROTEIN PHOSPHATASE"/>
    <property type="match status" value="1"/>
</dbReference>
<feature type="domain" description="FCP1 homology" evidence="2">
    <location>
        <begin position="391"/>
        <end position="572"/>
    </location>
</feature>
<feature type="region of interest" description="Disordered" evidence="1">
    <location>
        <begin position="604"/>
        <end position="748"/>
    </location>
</feature>
<feature type="region of interest" description="Disordered" evidence="1">
    <location>
        <begin position="120"/>
        <end position="197"/>
    </location>
</feature>
<name>A0A1R3R771_ASPC5</name>
<dbReference type="SMART" id="SM00577">
    <property type="entry name" value="CPDc"/>
    <property type="match status" value="1"/>
</dbReference>
<organism evidence="3 4">
    <name type="scientific">Aspergillus carbonarius (strain ITEM 5010)</name>
    <dbReference type="NCBI Taxonomy" id="602072"/>
    <lineage>
        <taxon>Eukaryota</taxon>
        <taxon>Fungi</taxon>
        <taxon>Dikarya</taxon>
        <taxon>Ascomycota</taxon>
        <taxon>Pezizomycotina</taxon>
        <taxon>Eurotiomycetes</taxon>
        <taxon>Eurotiomycetidae</taxon>
        <taxon>Eurotiales</taxon>
        <taxon>Aspergillaceae</taxon>
        <taxon>Aspergillus</taxon>
        <taxon>Aspergillus subgen. Circumdati</taxon>
    </lineage>
</organism>
<dbReference type="Proteomes" id="UP000188318">
    <property type="component" value="Unassembled WGS sequence"/>
</dbReference>
<evidence type="ECO:0000313" key="4">
    <source>
        <dbReference type="Proteomes" id="UP000188318"/>
    </source>
</evidence>